<evidence type="ECO:0000313" key="2">
    <source>
        <dbReference type="Proteomes" id="UP001292094"/>
    </source>
</evidence>
<accession>A0AAE1U8X7</accession>
<evidence type="ECO:0000313" key="1">
    <source>
        <dbReference type="EMBL" id="KAK4310550.1"/>
    </source>
</evidence>
<sequence length="150" mass="17017">MGKRRASFQRQKSLVAGTVNIRGLLVVAQEALKAKNCNHRENSSQNKVYVLLYIFKSRHLRSSEKHTSSPQMYSGWCSVHTLLYRIRVSNWQLRKCAWRAGSGAKTRGGMHRPLGNCKGPWDTSWILLGPLEEICNTWNSEGACIWLLGS</sequence>
<reference evidence="1" key="1">
    <citation type="submission" date="2023-11" db="EMBL/GenBank/DDBJ databases">
        <title>Genome assemblies of two species of porcelain crab, Petrolisthes cinctipes and Petrolisthes manimaculis (Anomura: Porcellanidae).</title>
        <authorList>
            <person name="Angst P."/>
        </authorList>
    </citation>
    <scope>NUCLEOTIDE SEQUENCE</scope>
    <source>
        <strain evidence="1">PB745_02</strain>
        <tissue evidence="1">Gill</tissue>
    </source>
</reference>
<gene>
    <name evidence="1" type="ORF">Pmani_017907</name>
</gene>
<keyword evidence="2" id="KW-1185">Reference proteome</keyword>
<protein>
    <submittedName>
        <fullName evidence="1">Uncharacterized protein</fullName>
    </submittedName>
</protein>
<proteinExistence type="predicted"/>
<dbReference type="Proteomes" id="UP001292094">
    <property type="component" value="Unassembled WGS sequence"/>
</dbReference>
<organism evidence="1 2">
    <name type="scientific">Petrolisthes manimaculis</name>
    <dbReference type="NCBI Taxonomy" id="1843537"/>
    <lineage>
        <taxon>Eukaryota</taxon>
        <taxon>Metazoa</taxon>
        <taxon>Ecdysozoa</taxon>
        <taxon>Arthropoda</taxon>
        <taxon>Crustacea</taxon>
        <taxon>Multicrustacea</taxon>
        <taxon>Malacostraca</taxon>
        <taxon>Eumalacostraca</taxon>
        <taxon>Eucarida</taxon>
        <taxon>Decapoda</taxon>
        <taxon>Pleocyemata</taxon>
        <taxon>Anomura</taxon>
        <taxon>Galatheoidea</taxon>
        <taxon>Porcellanidae</taxon>
        <taxon>Petrolisthes</taxon>
    </lineage>
</organism>
<comment type="caution">
    <text evidence="1">The sequence shown here is derived from an EMBL/GenBank/DDBJ whole genome shotgun (WGS) entry which is preliminary data.</text>
</comment>
<name>A0AAE1U8X7_9EUCA</name>
<dbReference type="EMBL" id="JAWZYT010001627">
    <property type="protein sequence ID" value="KAK4310550.1"/>
    <property type="molecule type" value="Genomic_DNA"/>
</dbReference>
<dbReference type="AlphaFoldDB" id="A0AAE1U8X7"/>